<dbReference type="GO" id="GO:0009507">
    <property type="term" value="C:chloroplast"/>
    <property type="evidence" value="ECO:0007669"/>
    <property type="project" value="UniProtKB-SubCell"/>
</dbReference>
<dbReference type="InParanoid" id="A0A2P5BVP9"/>
<dbReference type="Gene3D" id="3.20.20.80">
    <property type="entry name" value="Glycosidases"/>
    <property type="match status" value="1"/>
</dbReference>
<keyword evidence="3" id="KW-0150">Chloroplast</keyword>
<dbReference type="InterPro" id="IPR014756">
    <property type="entry name" value="Ig_E-set"/>
</dbReference>
<comment type="similarity">
    <text evidence="2">Belongs to the glycosyl hydrolase 13 family.</text>
</comment>
<evidence type="ECO:0000256" key="4">
    <source>
        <dbReference type="ARBA" id="ARBA00022640"/>
    </source>
</evidence>
<dbReference type="InterPro" id="IPR017853">
    <property type="entry name" value="GH"/>
</dbReference>
<evidence type="ECO:0000256" key="3">
    <source>
        <dbReference type="ARBA" id="ARBA00022528"/>
    </source>
</evidence>
<dbReference type="Gene3D" id="2.60.40.1180">
    <property type="entry name" value="Golgi alpha-mannosidase II"/>
    <property type="match status" value="1"/>
</dbReference>
<dbReference type="AlphaFoldDB" id="A0A2P5BVP9"/>
<dbReference type="InterPro" id="IPR006047">
    <property type="entry name" value="GH13_cat_dom"/>
</dbReference>
<dbReference type="Gene3D" id="2.60.40.10">
    <property type="entry name" value="Immunoglobulins"/>
    <property type="match status" value="1"/>
</dbReference>
<dbReference type="GO" id="GO:0019252">
    <property type="term" value="P:starch biosynthetic process"/>
    <property type="evidence" value="ECO:0007669"/>
    <property type="project" value="InterPro"/>
</dbReference>
<keyword evidence="5" id="KW-0809">Transit peptide</keyword>
<dbReference type="SUPFAM" id="SSF81296">
    <property type="entry name" value="E set domains"/>
    <property type="match status" value="1"/>
</dbReference>
<accession>A0A2P5BVP9</accession>
<dbReference type="CDD" id="cd11346">
    <property type="entry name" value="AmyAc_plant_IsoA"/>
    <property type="match status" value="1"/>
</dbReference>
<dbReference type="OrthoDB" id="204980at2759"/>
<dbReference type="STRING" id="63057.A0A2P5BVP9"/>
<evidence type="ECO:0000259" key="6">
    <source>
        <dbReference type="SMART" id="SM00642"/>
    </source>
</evidence>
<dbReference type="Proteomes" id="UP000237000">
    <property type="component" value="Unassembled WGS sequence"/>
</dbReference>
<keyword evidence="7" id="KW-0378">Hydrolase</keyword>
<dbReference type="InterPro" id="IPR013780">
    <property type="entry name" value="Glyco_hydro_b"/>
</dbReference>
<dbReference type="Pfam" id="PF21156">
    <property type="entry name" value="ISOA1-3_C"/>
    <property type="match status" value="1"/>
</dbReference>
<dbReference type="SUPFAM" id="SSF51011">
    <property type="entry name" value="Glycosyl hydrolase domain"/>
    <property type="match status" value="1"/>
</dbReference>
<comment type="caution">
    <text evidence="7">The sequence shown here is derived from an EMBL/GenBank/DDBJ whole genome shotgun (WGS) entry which is preliminary data.</text>
</comment>
<proteinExistence type="inferred from homology"/>
<name>A0A2P5BVP9_TREOI</name>
<organism evidence="7 8">
    <name type="scientific">Trema orientale</name>
    <name type="common">Charcoal tree</name>
    <name type="synonym">Celtis orientalis</name>
    <dbReference type="NCBI Taxonomy" id="63057"/>
    <lineage>
        <taxon>Eukaryota</taxon>
        <taxon>Viridiplantae</taxon>
        <taxon>Streptophyta</taxon>
        <taxon>Embryophyta</taxon>
        <taxon>Tracheophyta</taxon>
        <taxon>Spermatophyta</taxon>
        <taxon>Magnoliopsida</taxon>
        <taxon>eudicotyledons</taxon>
        <taxon>Gunneridae</taxon>
        <taxon>Pentapetalae</taxon>
        <taxon>rosids</taxon>
        <taxon>fabids</taxon>
        <taxon>Rosales</taxon>
        <taxon>Cannabaceae</taxon>
        <taxon>Trema</taxon>
    </lineage>
</organism>
<feature type="domain" description="Glycosyl hydrolase family 13 catalytic" evidence="6">
    <location>
        <begin position="372"/>
        <end position="749"/>
    </location>
</feature>
<gene>
    <name evidence="7" type="ORF">TorRG33x02_307010</name>
</gene>
<dbReference type="SUPFAM" id="SSF51445">
    <property type="entry name" value="(Trans)glycosidases"/>
    <property type="match status" value="1"/>
</dbReference>
<keyword evidence="4" id="KW-0934">Plastid</keyword>
<keyword evidence="8" id="KW-1185">Reference proteome</keyword>
<dbReference type="EMBL" id="JXTC01000452">
    <property type="protein sequence ID" value="PON52856.1"/>
    <property type="molecule type" value="Genomic_DNA"/>
</dbReference>
<comment type="subcellular location">
    <subcellularLocation>
        <location evidence="1">Plastid</location>
        <location evidence="1">Chloroplast</location>
    </subcellularLocation>
</comment>
<dbReference type="InterPro" id="IPR048650">
    <property type="entry name" value="ISOA1-3-like_C"/>
</dbReference>
<dbReference type="InterPro" id="IPR004193">
    <property type="entry name" value="Glyco_hydro_13_N"/>
</dbReference>
<evidence type="ECO:0000256" key="2">
    <source>
        <dbReference type="ARBA" id="ARBA00008061"/>
    </source>
</evidence>
<sequence>MATLPPSLATSCCCVNCGATKSSKLKLANRILCRNKVFNGLDKMNLERKLLFGQIVPHFSNTSLRNTNMEVNATSRVSIPVKQRFSRKTETEELDKVSSYLFRTEVGDLVKVLVKKKSVNCGVHIEVSSLPLFNSDDSLILKWGIYRGDSSNFMPIEFSTSAPDDRTVETPFLKTSFGKFVVEMEFESENIPCYLSFLLRSPVNSDSSGLEIRSHRKTNFCVPLGFGSGYATPLGLSFSQDGSVNFAIFSRNAESVVLCFYDDPKAVNPALELDLDSYVNRSGDVWHASFNSAWTFVSYGYRLKGTRLKGSNDVLEDSRVVLDPYARIIENYTSSDQVTGPKYLGRLSKEPGFDWTDDIRPNLPMEKLMVYRLNVRRFTEHKSSHLLPDIAGTFSGLAEKLGHLKDLGVNAVLLEPIFPFDERKGPYFPCHFFSPMNLYGPSGGAISAINSTKEMVKQLHANGIEVLLEVVFTHTAENGALQGIDDSSYYLNGVEDLEARNALNCNYPIVQRIILDSLRHWVTEFHIDGFCFINASSLLRGYHGEYLSRPPLVEAIAFDPLLSKTKIIADCWVPHDMVPRETRFPHWKRWAEMNMRFCYDIRNFLRGEELLSSLATRLCGSGDIFSDGRGPAFSFNFVTRNSGLPLVDLVSFSGEELASELSWNCGEEGPTNKTLVLERRLKQIRNFLFILYVSLGVPVLNMGDECGQTTGGSPAYNDRISFDWNALKTGFGIQITQFISFLSSLRRRRSDLLQKRKFLKEENIDWHGSDQSPPNWEEPTSKFLAMRLRADEDTVENQITSESSSSKGDLYIAFNAADHPESVILPPPAEGTAWHRLVDTALPFPGFFSTDGEPVVKQESGLFAYEMKSLSCTLFEAIIR</sequence>
<evidence type="ECO:0000256" key="5">
    <source>
        <dbReference type="ARBA" id="ARBA00022946"/>
    </source>
</evidence>
<reference evidence="8" key="1">
    <citation type="submission" date="2016-06" db="EMBL/GenBank/DDBJ databases">
        <title>Parallel loss of symbiosis genes in relatives of nitrogen-fixing non-legume Parasponia.</title>
        <authorList>
            <person name="Van Velzen R."/>
            <person name="Holmer R."/>
            <person name="Bu F."/>
            <person name="Rutten L."/>
            <person name="Van Zeijl A."/>
            <person name="Liu W."/>
            <person name="Santuari L."/>
            <person name="Cao Q."/>
            <person name="Sharma T."/>
            <person name="Shen D."/>
            <person name="Roswanjaya Y."/>
            <person name="Wardhani T."/>
            <person name="Kalhor M.S."/>
            <person name="Jansen J."/>
            <person name="Van den Hoogen J."/>
            <person name="Gungor B."/>
            <person name="Hartog M."/>
            <person name="Hontelez J."/>
            <person name="Verver J."/>
            <person name="Yang W.-C."/>
            <person name="Schijlen E."/>
            <person name="Repin R."/>
            <person name="Schilthuizen M."/>
            <person name="Schranz E."/>
            <person name="Heidstra R."/>
            <person name="Miyata K."/>
            <person name="Fedorova E."/>
            <person name="Kohlen W."/>
            <person name="Bisseling T."/>
            <person name="Smit S."/>
            <person name="Geurts R."/>
        </authorList>
    </citation>
    <scope>NUCLEOTIDE SEQUENCE [LARGE SCALE GENOMIC DNA]</scope>
    <source>
        <strain evidence="8">cv. RG33-2</strain>
    </source>
</reference>
<dbReference type="InterPro" id="IPR013783">
    <property type="entry name" value="Ig-like_fold"/>
</dbReference>
<protein>
    <submittedName>
        <fullName evidence="7">Glycoside hydrolase</fullName>
    </submittedName>
</protein>
<dbReference type="PANTHER" id="PTHR43002">
    <property type="entry name" value="GLYCOGEN DEBRANCHING ENZYME"/>
    <property type="match status" value="1"/>
</dbReference>
<evidence type="ECO:0000313" key="8">
    <source>
        <dbReference type="Proteomes" id="UP000237000"/>
    </source>
</evidence>
<dbReference type="CDD" id="cd02856">
    <property type="entry name" value="E_set_GDE_Isoamylase_N"/>
    <property type="match status" value="1"/>
</dbReference>
<dbReference type="InterPro" id="IPR044505">
    <property type="entry name" value="GlgX_Isoamylase_N_E_set"/>
</dbReference>
<dbReference type="InterPro" id="IPR044096">
    <property type="entry name" value="AmyAc_plant_ISA2"/>
</dbReference>
<dbReference type="GO" id="GO:0019156">
    <property type="term" value="F:isoamylase activity"/>
    <property type="evidence" value="ECO:0007669"/>
    <property type="project" value="InterPro"/>
</dbReference>
<dbReference type="SMART" id="SM00642">
    <property type="entry name" value="Aamy"/>
    <property type="match status" value="1"/>
</dbReference>
<dbReference type="Pfam" id="PF02922">
    <property type="entry name" value="CBM_48"/>
    <property type="match status" value="1"/>
</dbReference>
<evidence type="ECO:0000256" key="1">
    <source>
        <dbReference type="ARBA" id="ARBA00004229"/>
    </source>
</evidence>
<evidence type="ECO:0000313" key="7">
    <source>
        <dbReference type="EMBL" id="PON52856.1"/>
    </source>
</evidence>
<dbReference type="Pfam" id="PF00128">
    <property type="entry name" value="Alpha-amylase"/>
    <property type="match status" value="1"/>
</dbReference>
<dbReference type="FunCoup" id="A0A2P5BVP9">
    <property type="interactions" value="880"/>
</dbReference>